<dbReference type="Pfam" id="PF07589">
    <property type="entry name" value="PEP-CTERM"/>
    <property type="match status" value="1"/>
</dbReference>
<sequence>MNTQIRHTLALLALLLPATLCQAASFSANLSGANEAPPNASPGSGMVQLSFDPMAHMLGIDVTFGGLLAPSTAAHIHCCTALPGTGTAGVATQTPSFNGFPLGVTAGTYNVAFNTALDSTWSSAFLAAHGGAAGAEAAFGAGLLDGRAYFNIHSMAYPGGEIRGFLAPVPEPSPMAMLGAGLLGLLGWRLRRTAR</sequence>
<proteinExistence type="predicted"/>
<evidence type="ECO:0000259" key="2">
    <source>
        <dbReference type="PROSITE" id="PS50933"/>
    </source>
</evidence>
<dbReference type="InterPro" id="IPR013424">
    <property type="entry name" value="Ice-binding_C"/>
</dbReference>
<feature type="chain" id="PRO_5045643433" evidence="1">
    <location>
        <begin position="24"/>
        <end position="195"/>
    </location>
</feature>
<organism evidence="3 4">
    <name type="scientific">Janthinobacterium fluminis</name>
    <dbReference type="NCBI Taxonomy" id="2987524"/>
    <lineage>
        <taxon>Bacteria</taxon>
        <taxon>Pseudomonadati</taxon>
        <taxon>Pseudomonadota</taxon>
        <taxon>Betaproteobacteria</taxon>
        <taxon>Burkholderiales</taxon>
        <taxon>Oxalobacteraceae</taxon>
        <taxon>Janthinobacterium</taxon>
    </lineage>
</organism>
<dbReference type="PROSITE" id="PS50933">
    <property type="entry name" value="CHRD"/>
    <property type="match status" value="1"/>
</dbReference>
<comment type="caution">
    <text evidence="3">The sequence shown here is derived from an EMBL/GenBank/DDBJ whole genome shotgun (WGS) entry which is preliminary data.</text>
</comment>
<dbReference type="RefSeq" id="WP_273671213.1">
    <property type="nucleotide sequence ID" value="NZ_JAQQXR010000004.1"/>
</dbReference>
<reference evidence="3 4" key="1">
    <citation type="submission" date="2022-10" db="EMBL/GenBank/DDBJ databases">
        <title>Janthinobacterium sp. hw3 Genome sequencing.</title>
        <authorList>
            <person name="Park S."/>
        </authorList>
    </citation>
    <scope>NUCLEOTIDE SEQUENCE [LARGE SCALE GENOMIC DNA]</scope>
    <source>
        <strain evidence="4">hw3</strain>
    </source>
</reference>
<feature type="domain" description="CHRD" evidence="2">
    <location>
        <begin position="22"/>
        <end position="171"/>
    </location>
</feature>
<dbReference type="NCBIfam" id="TIGR02595">
    <property type="entry name" value="PEP_CTERM"/>
    <property type="match status" value="1"/>
</dbReference>
<evidence type="ECO:0000313" key="4">
    <source>
        <dbReference type="Proteomes" id="UP001221208"/>
    </source>
</evidence>
<accession>A0ABT5K1I5</accession>
<dbReference type="EMBL" id="JAQQXR010000004">
    <property type="protein sequence ID" value="MDC8758535.1"/>
    <property type="molecule type" value="Genomic_DNA"/>
</dbReference>
<evidence type="ECO:0000256" key="1">
    <source>
        <dbReference type="SAM" id="SignalP"/>
    </source>
</evidence>
<keyword evidence="4" id="KW-1185">Reference proteome</keyword>
<dbReference type="Pfam" id="PF07452">
    <property type="entry name" value="CHRD"/>
    <property type="match status" value="1"/>
</dbReference>
<keyword evidence="1" id="KW-0732">Signal</keyword>
<protein>
    <submittedName>
        <fullName evidence="3">CHRD domain-containing protein</fullName>
    </submittedName>
</protein>
<dbReference type="SMART" id="SM00754">
    <property type="entry name" value="CHRD"/>
    <property type="match status" value="1"/>
</dbReference>
<evidence type="ECO:0000313" key="3">
    <source>
        <dbReference type="EMBL" id="MDC8758535.1"/>
    </source>
</evidence>
<name>A0ABT5K1I5_9BURK</name>
<gene>
    <name evidence="3" type="ORF">OIK44_13215</name>
</gene>
<dbReference type="Proteomes" id="UP001221208">
    <property type="component" value="Unassembled WGS sequence"/>
</dbReference>
<feature type="signal peptide" evidence="1">
    <location>
        <begin position="1"/>
        <end position="23"/>
    </location>
</feature>
<dbReference type="InterPro" id="IPR010895">
    <property type="entry name" value="CHRD"/>
</dbReference>